<evidence type="ECO:0000313" key="2">
    <source>
        <dbReference type="EMBL" id="KRN94106.1"/>
    </source>
</evidence>
<reference evidence="2 3" key="1">
    <citation type="journal article" date="2015" name="Genome Announc.">
        <title>Expanding the biotechnology potential of lactobacilli through comparative genomics of 213 strains and associated genera.</title>
        <authorList>
            <person name="Sun Z."/>
            <person name="Harris H.M."/>
            <person name="McCann A."/>
            <person name="Guo C."/>
            <person name="Argimon S."/>
            <person name="Zhang W."/>
            <person name="Yang X."/>
            <person name="Jeffery I.B."/>
            <person name="Cooney J.C."/>
            <person name="Kagawa T.F."/>
            <person name="Liu W."/>
            <person name="Song Y."/>
            <person name="Salvetti E."/>
            <person name="Wrobel A."/>
            <person name="Rasinkangas P."/>
            <person name="Parkhill J."/>
            <person name="Rea M.C."/>
            <person name="O'Sullivan O."/>
            <person name="Ritari J."/>
            <person name="Douillard F.P."/>
            <person name="Paul Ross R."/>
            <person name="Yang R."/>
            <person name="Briner A.E."/>
            <person name="Felis G.E."/>
            <person name="de Vos W.M."/>
            <person name="Barrangou R."/>
            <person name="Klaenhammer T.R."/>
            <person name="Caufield P.W."/>
            <person name="Cui Y."/>
            <person name="Zhang H."/>
            <person name="O'Toole P.W."/>
        </authorList>
    </citation>
    <scope>NUCLEOTIDE SEQUENCE [LARGE SCALE GENOMIC DNA]</scope>
    <source>
        <strain evidence="2 3">DSM 22696</strain>
    </source>
</reference>
<dbReference type="AlphaFoldDB" id="A0A0R2L4B9"/>
<dbReference type="EMBL" id="BJUD01000031">
    <property type="protein sequence ID" value="GEK29090.1"/>
    <property type="molecule type" value="Genomic_DNA"/>
</dbReference>
<gene>
    <name evidence="2" type="ORF">IV55_GL000619</name>
    <name evidence="1" type="ORF">LSI01_14010</name>
</gene>
<comment type="caution">
    <text evidence="2">The sequence shown here is derived from an EMBL/GenBank/DDBJ whole genome shotgun (WGS) entry which is preliminary data.</text>
</comment>
<dbReference type="Proteomes" id="UP000051139">
    <property type="component" value="Unassembled WGS sequence"/>
</dbReference>
<sequence length="65" mass="7255">MKVVQIAPKLIEQRINDEENFTRNVTIGNDVGADRNVLFKSGISVDKLYLIEHVSVIALDIAECV</sequence>
<proteinExistence type="predicted"/>
<dbReference type="RefSeq" id="WP_057811481.1">
    <property type="nucleotide sequence ID" value="NZ_BJUD01000031.1"/>
</dbReference>
<evidence type="ECO:0000313" key="1">
    <source>
        <dbReference type="EMBL" id="GEK29090.1"/>
    </source>
</evidence>
<keyword evidence="3" id="KW-1185">Reference proteome</keyword>
<dbReference type="EMBL" id="JQCB01000017">
    <property type="protein sequence ID" value="KRN94106.1"/>
    <property type="molecule type" value="Genomic_DNA"/>
</dbReference>
<dbReference type="PATRIC" id="fig|348151.3.peg.636"/>
<reference evidence="1 4" key="2">
    <citation type="submission" date="2019-07" db="EMBL/GenBank/DDBJ databases">
        <title>Whole genome shotgun sequence of Lactobacillus siliginis NBRC 101315.</title>
        <authorList>
            <person name="Hosoyama A."/>
            <person name="Uohara A."/>
            <person name="Ohji S."/>
            <person name="Ichikawa N."/>
        </authorList>
    </citation>
    <scope>NUCLEOTIDE SEQUENCE [LARGE SCALE GENOMIC DNA]</scope>
    <source>
        <strain evidence="1 4">NBRC 101315</strain>
    </source>
</reference>
<name>A0A0R2L4B9_9LACO</name>
<evidence type="ECO:0000313" key="3">
    <source>
        <dbReference type="Proteomes" id="UP000051139"/>
    </source>
</evidence>
<dbReference type="STRING" id="348151.IV55_GL000619"/>
<organism evidence="2 3">
    <name type="scientific">Furfurilactobacillus siliginis</name>
    <dbReference type="NCBI Taxonomy" id="348151"/>
    <lineage>
        <taxon>Bacteria</taxon>
        <taxon>Bacillati</taxon>
        <taxon>Bacillota</taxon>
        <taxon>Bacilli</taxon>
        <taxon>Lactobacillales</taxon>
        <taxon>Lactobacillaceae</taxon>
        <taxon>Furfurilactobacillus</taxon>
    </lineage>
</organism>
<accession>A0A0R2L4B9</accession>
<evidence type="ECO:0000313" key="4">
    <source>
        <dbReference type="Proteomes" id="UP000321429"/>
    </source>
</evidence>
<protein>
    <submittedName>
        <fullName evidence="2">Uncharacterized protein</fullName>
    </submittedName>
</protein>
<dbReference type="Proteomes" id="UP000321429">
    <property type="component" value="Unassembled WGS sequence"/>
</dbReference>